<dbReference type="GeneID" id="54560220"/>
<dbReference type="OrthoDB" id="5325276at2759"/>
<keyword evidence="3" id="KW-1185">Reference proteome</keyword>
<evidence type="ECO:0000256" key="1">
    <source>
        <dbReference type="SAM" id="MobiDB-lite"/>
    </source>
</evidence>
<dbReference type="PANTHER" id="PTHR38703">
    <property type="entry name" value="CHROMOSOME 8, WHOLE GENOME SHOTGUN SEQUENCE"/>
    <property type="match status" value="1"/>
</dbReference>
<evidence type="ECO:0000313" key="2">
    <source>
        <dbReference type="EMBL" id="KAF2166073.1"/>
    </source>
</evidence>
<feature type="region of interest" description="Disordered" evidence="1">
    <location>
        <begin position="1"/>
        <end position="84"/>
    </location>
</feature>
<dbReference type="Proteomes" id="UP000799537">
    <property type="component" value="Unassembled WGS sequence"/>
</dbReference>
<name>A0A6A6CHF4_ZASCE</name>
<organism evidence="2 3">
    <name type="scientific">Zasmidium cellare ATCC 36951</name>
    <dbReference type="NCBI Taxonomy" id="1080233"/>
    <lineage>
        <taxon>Eukaryota</taxon>
        <taxon>Fungi</taxon>
        <taxon>Dikarya</taxon>
        <taxon>Ascomycota</taxon>
        <taxon>Pezizomycotina</taxon>
        <taxon>Dothideomycetes</taxon>
        <taxon>Dothideomycetidae</taxon>
        <taxon>Mycosphaerellales</taxon>
        <taxon>Mycosphaerellaceae</taxon>
        <taxon>Zasmidium</taxon>
    </lineage>
</organism>
<feature type="compositionally biased region" description="Polar residues" evidence="1">
    <location>
        <begin position="489"/>
        <end position="508"/>
    </location>
</feature>
<gene>
    <name evidence="2" type="ORF">M409DRAFT_23801</name>
</gene>
<feature type="region of interest" description="Disordered" evidence="1">
    <location>
        <begin position="461"/>
        <end position="508"/>
    </location>
</feature>
<sequence length="542" mass="60367">MSAATPRQRLGRLFNRRDVSNATSEPATLGPPPAGDNRENKHVRRKSSLRSLRELVQNTSRSLSRTRKPLKRGPSYETPDIDDQQVVVPKSSVHAVDSLPQIVPQTDLASDLAHLVLTDTKEARPRIDSVADQPILRRKVRKLSHEDRRSSPRGSAGHVVHIDTMLEPSDDPYSEFVADWNMAHNDTPLVGALDDLPAPLKVIKSRSSDLSENSHGSRCMPGQLNHKPHIQDLRRSIDKPEKIHHDRRRSSGTRRGTIRRSSLDKPLPELPLPLVTHNRDDMYDSGIDSELGREREYLVKDSKVPLDLIGVVDLSNTEDTHVDTNWSPAVTHENRTVNTHEIIQHAITKEIHNHHIFHRILPIIDVEVLPARHFVPNEDGGLTEIEAADAPGDTTERLQQLISEAVASMLPKTDEQAGPRQFSARAFEDTDDDYKEYTSPEGIKRTEQWWVHSPSIETGAEEAGQTAPFHMDSEDPVDDGLRDPFSDGIASSMSATQPHASHSSWGCVSSRNISPTPLSIPTQHTIVPIKMTHGGAAAQQVY</sequence>
<accession>A0A6A6CHF4</accession>
<dbReference type="EMBL" id="ML993598">
    <property type="protein sequence ID" value="KAF2166073.1"/>
    <property type="molecule type" value="Genomic_DNA"/>
</dbReference>
<reference evidence="2" key="1">
    <citation type="journal article" date="2020" name="Stud. Mycol.">
        <title>101 Dothideomycetes genomes: a test case for predicting lifestyles and emergence of pathogens.</title>
        <authorList>
            <person name="Haridas S."/>
            <person name="Albert R."/>
            <person name="Binder M."/>
            <person name="Bloem J."/>
            <person name="Labutti K."/>
            <person name="Salamov A."/>
            <person name="Andreopoulos B."/>
            <person name="Baker S."/>
            <person name="Barry K."/>
            <person name="Bills G."/>
            <person name="Bluhm B."/>
            <person name="Cannon C."/>
            <person name="Castanera R."/>
            <person name="Culley D."/>
            <person name="Daum C."/>
            <person name="Ezra D."/>
            <person name="Gonzalez J."/>
            <person name="Henrissat B."/>
            <person name="Kuo A."/>
            <person name="Liang C."/>
            <person name="Lipzen A."/>
            <person name="Lutzoni F."/>
            <person name="Magnuson J."/>
            <person name="Mondo S."/>
            <person name="Nolan M."/>
            <person name="Ohm R."/>
            <person name="Pangilinan J."/>
            <person name="Park H.-J."/>
            <person name="Ramirez L."/>
            <person name="Alfaro M."/>
            <person name="Sun H."/>
            <person name="Tritt A."/>
            <person name="Yoshinaga Y."/>
            <person name="Zwiers L.-H."/>
            <person name="Turgeon B."/>
            <person name="Goodwin S."/>
            <person name="Spatafora J."/>
            <person name="Crous P."/>
            <person name="Grigoriev I."/>
        </authorList>
    </citation>
    <scope>NUCLEOTIDE SEQUENCE</scope>
    <source>
        <strain evidence="2">ATCC 36951</strain>
    </source>
</reference>
<dbReference type="AlphaFoldDB" id="A0A6A6CHF4"/>
<dbReference type="RefSeq" id="XP_033666962.1">
    <property type="nucleotide sequence ID" value="XM_033806948.1"/>
</dbReference>
<proteinExistence type="predicted"/>
<feature type="compositionally biased region" description="Basic and acidic residues" evidence="1">
    <location>
        <begin position="229"/>
        <end position="244"/>
    </location>
</feature>
<protein>
    <submittedName>
        <fullName evidence="2">Uncharacterized protein</fullName>
    </submittedName>
</protein>
<feature type="region of interest" description="Disordered" evidence="1">
    <location>
        <begin position="206"/>
        <end position="276"/>
    </location>
</feature>
<feature type="compositionally biased region" description="Basic residues" evidence="1">
    <location>
        <begin position="245"/>
        <end position="258"/>
    </location>
</feature>
<evidence type="ECO:0000313" key="3">
    <source>
        <dbReference type="Proteomes" id="UP000799537"/>
    </source>
</evidence>
<dbReference type="PANTHER" id="PTHR38703:SF1">
    <property type="entry name" value="ALLERGEN"/>
    <property type="match status" value="1"/>
</dbReference>